<evidence type="ECO:0000256" key="1">
    <source>
        <dbReference type="ARBA" id="ARBA00007576"/>
    </source>
</evidence>
<dbReference type="OrthoDB" id="9802792at2"/>
<comment type="similarity">
    <text evidence="1">Belongs to the UPF0339 family. Duplicated subfamily.</text>
</comment>
<feature type="compositionally biased region" description="Basic and acidic residues" evidence="2">
    <location>
        <begin position="89"/>
        <end position="98"/>
    </location>
</feature>
<dbReference type="InterPro" id="IPR010879">
    <property type="entry name" value="DUF1508"/>
</dbReference>
<evidence type="ECO:0000313" key="5">
    <source>
        <dbReference type="Proteomes" id="UP000028602"/>
    </source>
</evidence>
<dbReference type="Pfam" id="PF07411">
    <property type="entry name" value="DUF1508"/>
    <property type="match status" value="2"/>
</dbReference>
<organism evidence="4 5">
    <name type="scientific">Tatumella ptyseos ATCC 33301</name>
    <dbReference type="NCBI Taxonomy" id="1005995"/>
    <lineage>
        <taxon>Bacteria</taxon>
        <taxon>Pseudomonadati</taxon>
        <taxon>Pseudomonadota</taxon>
        <taxon>Gammaproteobacteria</taxon>
        <taxon>Enterobacterales</taxon>
        <taxon>Erwiniaceae</taxon>
        <taxon>Tatumella</taxon>
    </lineage>
</organism>
<dbReference type="RefSeq" id="WP_025903139.1">
    <property type="nucleotide sequence ID" value="NZ_ATMJ01000024.1"/>
</dbReference>
<evidence type="ECO:0000259" key="3">
    <source>
        <dbReference type="Pfam" id="PF07411"/>
    </source>
</evidence>
<dbReference type="InterPro" id="IPR036913">
    <property type="entry name" value="YegP-like_sf"/>
</dbReference>
<feature type="domain" description="DUF1508" evidence="3">
    <location>
        <begin position="11"/>
        <end position="56"/>
    </location>
</feature>
<dbReference type="InterPro" id="IPR051141">
    <property type="entry name" value="UPF0339_domain"/>
</dbReference>
<feature type="region of interest" description="Disordered" evidence="2">
    <location>
        <begin position="89"/>
        <end position="112"/>
    </location>
</feature>
<comment type="caution">
    <text evidence="4">The sequence shown here is derived from an EMBL/GenBank/DDBJ whole genome shotgun (WGS) entry which is preliminary data.</text>
</comment>
<dbReference type="Gene3D" id="2.30.29.80">
    <property type="match status" value="1"/>
</dbReference>
<dbReference type="PANTHER" id="PTHR40606:SF1">
    <property type="entry name" value="UPF0339 PROTEIN YEGP"/>
    <property type="match status" value="1"/>
</dbReference>
<dbReference type="SUPFAM" id="SSF160113">
    <property type="entry name" value="YegP-like"/>
    <property type="match status" value="2"/>
</dbReference>
<evidence type="ECO:0000256" key="2">
    <source>
        <dbReference type="SAM" id="MobiDB-lite"/>
    </source>
</evidence>
<name>A0A085JEL1_9GAMM</name>
<dbReference type="eggNOG" id="COG3422">
    <property type="taxonomic scope" value="Bacteria"/>
</dbReference>
<sequence length="112" mass="12385">MSGKYEVFQGKDQQYYFRLKAANGEIILSSEGYTTKSACHHGIASVQKHSPDDHNYQHLTAKNGEPYFTLRSANHQVIGRSELYSSTAARDKGIESVKKNGPGSPVTELPAR</sequence>
<protein>
    <recommendedName>
        <fullName evidence="3">DUF1508 domain-containing protein</fullName>
    </recommendedName>
</protein>
<dbReference type="AlphaFoldDB" id="A0A085JEL1"/>
<reference evidence="4 5" key="1">
    <citation type="submission" date="2014-05" db="EMBL/GenBank/DDBJ databases">
        <title>ATOL: Assembling a taxonomically balanced genome-scale reconstruction of the evolutionary history of the Enterobacteriaceae.</title>
        <authorList>
            <person name="Plunkett G.III."/>
            <person name="Neeno-Eckwall E.C."/>
            <person name="Glasner J.D."/>
            <person name="Perna N.T."/>
        </authorList>
    </citation>
    <scope>NUCLEOTIDE SEQUENCE [LARGE SCALE GENOMIC DNA]</scope>
    <source>
        <strain evidence="4 5">ATCC 33301</strain>
    </source>
</reference>
<dbReference type="PANTHER" id="PTHR40606">
    <property type="match status" value="1"/>
</dbReference>
<evidence type="ECO:0000313" key="4">
    <source>
        <dbReference type="EMBL" id="KFD18907.1"/>
    </source>
</evidence>
<keyword evidence="5" id="KW-1185">Reference proteome</keyword>
<gene>
    <name evidence="4" type="ORF">GTPT_2208</name>
</gene>
<dbReference type="EMBL" id="JMPR01000035">
    <property type="protein sequence ID" value="KFD18907.1"/>
    <property type="molecule type" value="Genomic_DNA"/>
</dbReference>
<dbReference type="Proteomes" id="UP000028602">
    <property type="component" value="Unassembled WGS sequence"/>
</dbReference>
<accession>A0A085JEL1</accession>
<feature type="domain" description="DUF1508" evidence="3">
    <location>
        <begin position="61"/>
        <end position="108"/>
    </location>
</feature>
<proteinExistence type="inferred from homology"/>